<dbReference type="RefSeq" id="WP_092690574.1">
    <property type="nucleotide sequence ID" value="NZ_FNBK01000005.1"/>
</dbReference>
<dbReference type="PANTHER" id="PTHR31793">
    <property type="entry name" value="4-HYDROXYBENZOYL-COA THIOESTERASE FAMILY MEMBER"/>
    <property type="match status" value="1"/>
</dbReference>
<dbReference type="InterPro" id="IPR050563">
    <property type="entry name" value="4-hydroxybenzoyl-CoA_TE"/>
</dbReference>
<dbReference type="Gene3D" id="3.10.129.10">
    <property type="entry name" value="Hotdog Thioesterase"/>
    <property type="match status" value="1"/>
</dbReference>
<evidence type="ECO:0000313" key="4">
    <source>
        <dbReference type="Proteomes" id="UP000199076"/>
    </source>
</evidence>
<evidence type="ECO:0000256" key="2">
    <source>
        <dbReference type="ARBA" id="ARBA00022801"/>
    </source>
</evidence>
<dbReference type="Proteomes" id="UP000199076">
    <property type="component" value="Unassembled WGS sequence"/>
</dbReference>
<keyword evidence="4" id="KW-1185">Reference proteome</keyword>
<dbReference type="EMBL" id="FNBK01000005">
    <property type="protein sequence ID" value="SDF33090.1"/>
    <property type="molecule type" value="Genomic_DNA"/>
</dbReference>
<dbReference type="SUPFAM" id="SSF54637">
    <property type="entry name" value="Thioesterase/thiol ester dehydrase-isomerase"/>
    <property type="match status" value="1"/>
</dbReference>
<organism evidence="3 4">
    <name type="scientific">Halorientalis regularis</name>
    <dbReference type="NCBI Taxonomy" id="660518"/>
    <lineage>
        <taxon>Archaea</taxon>
        <taxon>Methanobacteriati</taxon>
        <taxon>Methanobacteriota</taxon>
        <taxon>Stenosarchaea group</taxon>
        <taxon>Halobacteria</taxon>
        <taxon>Halobacteriales</taxon>
        <taxon>Haloarculaceae</taxon>
        <taxon>Halorientalis</taxon>
    </lineage>
</organism>
<dbReference type="PANTHER" id="PTHR31793:SF27">
    <property type="entry name" value="NOVEL THIOESTERASE SUPERFAMILY DOMAIN AND SAPOSIN A-TYPE DOMAIN CONTAINING PROTEIN (0610012H03RIK)"/>
    <property type="match status" value="1"/>
</dbReference>
<dbReference type="AlphaFoldDB" id="A0A1G7K7Q3"/>
<sequence length="138" mass="15235">MTEFAFTTTVPIRYRDIDPWDHVNNAVFATYMEEARGEYLERAFDAEDLGTRNFVLANLELDYHAPITYEGGGVEVAVRAAEMGESSLTLAYRMAKDGTLAATGETTQVYMGEDGTPTALPAAWRGAIRAFEPELDQA</sequence>
<dbReference type="GO" id="GO:0047617">
    <property type="term" value="F:fatty acyl-CoA hydrolase activity"/>
    <property type="evidence" value="ECO:0007669"/>
    <property type="project" value="TreeGrafter"/>
</dbReference>
<evidence type="ECO:0000313" key="3">
    <source>
        <dbReference type="EMBL" id="SDF33090.1"/>
    </source>
</evidence>
<dbReference type="OrthoDB" id="56956at2157"/>
<proteinExistence type="inferred from homology"/>
<dbReference type="STRING" id="660518.SAMN05216218_105199"/>
<gene>
    <name evidence="3" type="ORF">SAMN05216218_105199</name>
</gene>
<reference evidence="4" key="1">
    <citation type="submission" date="2016-10" db="EMBL/GenBank/DDBJ databases">
        <authorList>
            <person name="Varghese N."/>
            <person name="Submissions S."/>
        </authorList>
    </citation>
    <scope>NUCLEOTIDE SEQUENCE [LARGE SCALE GENOMIC DNA]</scope>
    <source>
        <strain evidence="4">IBRC-M 10760</strain>
    </source>
</reference>
<name>A0A1G7K7Q3_9EURY</name>
<dbReference type="InterPro" id="IPR029069">
    <property type="entry name" value="HotDog_dom_sf"/>
</dbReference>
<comment type="similarity">
    <text evidence="1">Belongs to the 4-hydroxybenzoyl-CoA thioesterase family.</text>
</comment>
<accession>A0A1G7K7Q3</accession>
<dbReference type="Pfam" id="PF13279">
    <property type="entry name" value="4HBT_2"/>
    <property type="match status" value="1"/>
</dbReference>
<dbReference type="CDD" id="cd00586">
    <property type="entry name" value="4HBT"/>
    <property type="match status" value="1"/>
</dbReference>
<keyword evidence="2 3" id="KW-0378">Hydrolase</keyword>
<evidence type="ECO:0000256" key="1">
    <source>
        <dbReference type="ARBA" id="ARBA00005953"/>
    </source>
</evidence>
<protein>
    <submittedName>
        <fullName evidence="3">Acyl-CoA thioester hydrolase</fullName>
    </submittedName>
</protein>